<feature type="domain" description="ABC transmembrane type-1" evidence="8">
    <location>
        <begin position="95"/>
        <end position="296"/>
    </location>
</feature>
<gene>
    <name evidence="10" type="ORF">SAMN02745223_03472</name>
    <name evidence="9" type="ORF">VW29_07610</name>
</gene>
<keyword evidence="5 7" id="KW-1133">Transmembrane helix</keyword>
<protein>
    <submittedName>
        <fullName evidence="10">Peptide/nickel transport system permease protein</fullName>
    </submittedName>
</protein>
<feature type="transmembrane region" description="Helical" evidence="7">
    <location>
        <begin position="99"/>
        <end position="122"/>
    </location>
</feature>
<keyword evidence="6 7" id="KW-0472">Membrane</keyword>
<sequence length="308" mass="33347">MRSFVLRRILQSVIIVVAIAVTVFIVLRLSAGDPARIRAPVFARPDVIEQYRRDFGIDRPLFEQLLTFLGSAVRGDFGQSFRFQAPVTDLIMVALPKTLLLAGVSLLLSLSIAVVLGSLAALKPRSGWAWMSSALAAFGQSAPVFWSGAVLVLVFAVGLRWLPSGGFSGFASLILPAIAVTLSILPTQLRVLRTSMEAVLQQEYIKTAKAFGLNQNRIIFVYALKNACLPLLTVIGVDVGYLLGGVIVAEVVFAFPGIGELALVALNARDYPLIQGITIVTAATFVIVNLLIDLLYVKVDPRIRLERT</sequence>
<feature type="transmembrane region" description="Helical" evidence="7">
    <location>
        <begin position="227"/>
        <end position="253"/>
    </location>
</feature>
<evidence type="ECO:0000313" key="9">
    <source>
        <dbReference type="EMBL" id="KKB85185.1"/>
    </source>
</evidence>
<proteinExistence type="inferred from homology"/>
<evidence type="ECO:0000256" key="2">
    <source>
        <dbReference type="ARBA" id="ARBA00022448"/>
    </source>
</evidence>
<reference evidence="10 12" key="2">
    <citation type="submission" date="2016-11" db="EMBL/GenBank/DDBJ databases">
        <authorList>
            <person name="Jaros S."/>
            <person name="Januszkiewicz K."/>
            <person name="Wedrychowicz H."/>
        </authorList>
    </citation>
    <scope>NUCLEOTIDE SEQUENCE [LARGE SCALE GENOMIC DNA]</scope>
    <source>
        <strain evidence="10 12">DSM 17137</strain>
    </source>
</reference>
<evidence type="ECO:0000259" key="8">
    <source>
        <dbReference type="PROSITE" id="PS50928"/>
    </source>
</evidence>
<dbReference type="InterPro" id="IPR045621">
    <property type="entry name" value="BPD_transp_1_N"/>
</dbReference>
<dbReference type="CDD" id="cd06261">
    <property type="entry name" value="TM_PBP2"/>
    <property type="match status" value="1"/>
</dbReference>
<evidence type="ECO:0000256" key="6">
    <source>
        <dbReference type="ARBA" id="ARBA00023136"/>
    </source>
</evidence>
<dbReference type="Gene3D" id="1.10.3720.10">
    <property type="entry name" value="MetI-like"/>
    <property type="match status" value="1"/>
</dbReference>
<name>A0A0F5LS40_9HYPH</name>
<dbReference type="Proteomes" id="UP000184533">
    <property type="component" value="Unassembled WGS sequence"/>
</dbReference>
<dbReference type="PANTHER" id="PTHR43163">
    <property type="entry name" value="DIPEPTIDE TRANSPORT SYSTEM PERMEASE PROTEIN DPPB-RELATED"/>
    <property type="match status" value="1"/>
</dbReference>
<feature type="transmembrane region" description="Helical" evidence="7">
    <location>
        <begin position="165"/>
        <end position="185"/>
    </location>
</feature>
<evidence type="ECO:0000256" key="1">
    <source>
        <dbReference type="ARBA" id="ARBA00004651"/>
    </source>
</evidence>
<dbReference type="EMBL" id="FQVC01000013">
    <property type="protein sequence ID" value="SHF76035.1"/>
    <property type="molecule type" value="Genomic_DNA"/>
</dbReference>
<feature type="transmembrane region" description="Helical" evidence="7">
    <location>
        <begin position="134"/>
        <end position="159"/>
    </location>
</feature>
<keyword evidence="4 7" id="KW-0812">Transmembrane</keyword>
<dbReference type="Pfam" id="PF00528">
    <property type="entry name" value="BPD_transp_1"/>
    <property type="match status" value="1"/>
</dbReference>
<feature type="transmembrane region" description="Helical" evidence="7">
    <location>
        <begin position="273"/>
        <end position="297"/>
    </location>
</feature>
<dbReference type="PROSITE" id="PS50928">
    <property type="entry name" value="ABC_TM1"/>
    <property type="match status" value="1"/>
</dbReference>
<evidence type="ECO:0000313" key="12">
    <source>
        <dbReference type="Proteomes" id="UP000184533"/>
    </source>
</evidence>
<dbReference type="Pfam" id="PF19300">
    <property type="entry name" value="BPD_transp_1_N"/>
    <property type="match status" value="1"/>
</dbReference>
<reference evidence="9 11" key="1">
    <citation type="submission" date="2015-03" db="EMBL/GenBank/DDBJ databases">
        <authorList>
            <person name="Hassan Y.I."/>
            <person name="Lepp D."/>
            <person name="Zhou T."/>
        </authorList>
    </citation>
    <scope>NUCLEOTIDE SEQUENCE [LARGE SCALE GENOMIC DNA]</scope>
    <source>
        <strain evidence="9 11">DSM 17137</strain>
    </source>
</reference>
<comment type="subcellular location">
    <subcellularLocation>
        <location evidence="1 7">Cell membrane</location>
        <topology evidence="1 7">Multi-pass membrane protein</topology>
    </subcellularLocation>
</comment>
<evidence type="ECO:0000256" key="7">
    <source>
        <dbReference type="RuleBase" id="RU363032"/>
    </source>
</evidence>
<dbReference type="PANTHER" id="PTHR43163:SF6">
    <property type="entry name" value="DIPEPTIDE TRANSPORT SYSTEM PERMEASE PROTEIN DPPB-RELATED"/>
    <property type="match status" value="1"/>
</dbReference>
<dbReference type="GO" id="GO:0005886">
    <property type="term" value="C:plasma membrane"/>
    <property type="evidence" value="ECO:0007669"/>
    <property type="project" value="UniProtKB-SubCell"/>
</dbReference>
<dbReference type="InterPro" id="IPR035906">
    <property type="entry name" value="MetI-like_sf"/>
</dbReference>
<evidence type="ECO:0000313" key="10">
    <source>
        <dbReference type="EMBL" id="SHF76035.1"/>
    </source>
</evidence>
<dbReference type="Proteomes" id="UP000033608">
    <property type="component" value="Unassembled WGS sequence"/>
</dbReference>
<dbReference type="OrthoDB" id="9807402at2"/>
<dbReference type="RefSeq" id="WP_046134702.1">
    <property type="nucleotide sequence ID" value="NZ_FQVC01000013.1"/>
</dbReference>
<keyword evidence="11" id="KW-1185">Reference proteome</keyword>
<dbReference type="STRING" id="1121477.SAMN02745223_03472"/>
<dbReference type="EMBL" id="LAJF01000060">
    <property type="protein sequence ID" value="KKB85185.1"/>
    <property type="molecule type" value="Genomic_DNA"/>
</dbReference>
<dbReference type="InterPro" id="IPR000515">
    <property type="entry name" value="MetI-like"/>
</dbReference>
<comment type="similarity">
    <text evidence="7">Belongs to the binding-protein-dependent transport system permease family.</text>
</comment>
<keyword evidence="3" id="KW-1003">Cell membrane</keyword>
<accession>A0A0F5LS40</accession>
<evidence type="ECO:0000256" key="4">
    <source>
        <dbReference type="ARBA" id="ARBA00022692"/>
    </source>
</evidence>
<evidence type="ECO:0000313" key="11">
    <source>
        <dbReference type="Proteomes" id="UP000033608"/>
    </source>
</evidence>
<evidence type="ECO:0000256" key="5">
    <source>
        <dbReference type="ARBA" id="ARBA00022989"/>
    </source>
</evidence>
<organism evidence="9 11">
    <name type="scientific">Devosia limi DSM 17137</name>
    <dbReference type="NCBI Taxonomy" id="1121477"/>
    <lineage>
        <taxon>Bacteria</taxon>
        <taxon>Pseudomonadati</taxon>
        <taxon>Pseudomonadota</taxon>
        <taxon>Alphaproteobacteria</taxon>
        <taxon>Hyphomicrobiales</taxon>
        <taxon>Devosiaceae</taxon>
        <taxon>Devosia</taxon>
    </lineage>
</organism>
<feature type="transmembrane region" description="Helical" evidence="7">
    <location>
        <begin position="12"/>
        <end position="31"/>
    </location>
</feature>
<dbReference type="AlphaFoldDB" id="A0A0F5LS40"/>
<evidence type="ECO:0000256" key="3">
    <source>
        <dbReference type="ARBA" id="ARBA00022475"/>
    </source>
</evidence>
<keyword evidence="2 7" id="KW-0813">Transport</keyword>
<dbReference type="SUPFAM" id="SSF161098">
    <property type="entry name" value="MetI-like"/>
    <property type="match status" value="1"/>
</dbReference>
<dbReference type="GO" id="GO:0055085">
    <property type="term" value="P:transmembrane transport"/>
    <property type="evidence" value="ECO:0007669"/>
    <property type="project" value="InterPro"/>
</dbReference>
<dbReference type="PATRIC" id="fig|1121477.3.peg.2610"/>